<feature type="transmembrane region" description="Helical" evidence="2">
    <location>
        <begin position="121"/>
        <end position="139"/>
    </location>
</feature>
<feature type="domain" description="DUF6535" evidence="3">
    <location>
        <begin position="14"/>
        <end position="201"/>
    </location>
</feature>
<dbReference type="AlphaFoldDB" id="A0A0W0EWX7"/>
<evidence type="ECO:0000313" key="5">
    <source>
        <dbReference type="Proteomes" id="UP000054988"/>
    </source>
</evidence>
<protein>
    <recommendedName>
        <fullName evidence="3">DUF6535 domain-containing protein</fullName>
    </recommendedName>
</protein>
<keyword evidence="2" id="KW-0812">Transmembrane</keyword>
<evidence type="ECO:0000256" key="2">
    <source>
        <dbReference type="SAM" id="Phobius"/>
    </source>
</evidence>
<feature type="transmembrane region" description="Helical" evidence="2">
    <location>
        <begin position="172"/>
        <end position="194"/>
    </location>
</feature>
<dbReference type="eggNOG" id="ENOG502SN69">
    <property type="taxonomic scope" value="Eukaryota"/>
</dbReference>
<feature type="region of interest" description="Disordered" evidence="1">
    <location>
        <begin position="621"/>
        <end position="657"/>
    </location>
</feature>
<evidence type="ECO:0000313" key="4">
    <source>
        <dbReference type="EMBL" id="KTB28539.1"/>
    </source>
</evidence>
<dbReference type="Proteomes" id="UP000054988">
    <property type="component" value="Unassembled WGS sequence"/>
</dbReference>
<reference evidence="4 5" key="1">
    <citation type="submission" date="2015-12" db="EMBL/GenBank/DDBJ databases">
        <title>Draft genome sequence of Moniliophthora roreri, the causal agent of frosty pod rot of cacao.</title>
        <authorList>
            <person name="Aime M.C."/>
            <person name="Diaz-Valderrama J.R."/>
            <person name="Kijpornyongpan T."/>
            <person name="Phillips-Mora W."/>
        </authorList>
    </citation>
    <scope>NUCLEOTIDE SEQUENCE [LARGE SCALE GENOMIC DNA]</scope>
    <source>
        <strain evidence="4 5">MCA 2952</strain>
    </source>
</reference>
<dbReference type="EMBL" id="LATX01002470">
    <property type="protein sequence ID" value="KTB28539.1"/>
    <property type="molecule type" value="Genomic_DNA"/>
</dbReference>
<accession>A0A0W0EWX7</accession>
<gene>
    <name evidence="4" type="ORF">WG66_18893</name>
</gene>
<proteinExistence type="predicted"/>
<feature type="compositionally biased region" description="Basic and acidic residues" evidence="1">
    <location>
        <begin position="629"/>
        <end position="646"/>
    </location>
</feature>
<evidence type="ECO:0000259" key="3">
    <source>
        <dbReference type="Pfam" id="PF20153"/>
    </source>
</evidence>
<comment type="caution">
    <text evidence="4">The sequence shown here is derived from an EMBL/GenBank/DDBJ whole genome shotgun (WGS) entry which is preliminary data.</text>
</comment>
<evidence type="ECO:0000256" key="1">
    <source>
        <dbReference type="SAM" id="MobiDB-lite"/>
    </source>
</evidence>
<sequence>MGEGSKNATLDQSWEKTMKEVDRYDEDMVQGWKEDIDTLLVFVRTVHMRLGRLSLSSKKAGLFSAVVTTFAIESYKWLSEDPAETTVTLLKQISQQLVNASQVPSEEVFEVDPSSVRINCFWVLSLIFSLTSSLFALLCKQWLREHRRDTLTRSQAETLALVQLRRDSLEKWGVASIPSALPILLEVSLLLFFAGLLELLWISNHIVFALATVAVGLSAGMYFITTVLPTIAIPPVNYWGTGNPGWDNLSSIYYVCPYKSPQAWAFYRFYCKFMQPLLNISFIRDFLIKRGLWYPLRVPAKDWSSLDLNIVRRTDVNPREFPRAENVNLRLFELRGIQWAAATFRDSPSMFPHLVNILKTLHPSVAMASVFGTRYWPLVIWEDITHSDVEIALKDDVAFESVRKAGFGAYSFLSRQPGIPNPTTLEPLGVQLLYYQQCCLALARNATSVDDVMFKLCGAISQFKKSGVLEATGLRFYLPFPVADKLWTHPDEKIRAASMCLLQYYEESWKDYPGEGEVSDERTAFIKVLAEHINREDCTSELVLRKRGQSFLSFINREILRHRLYQGHMSLASEWNRAMCRAQVEAGLPSDFFEPVPEDLGTPPPAISPRLDITLPEFRVSTPLPPHTLEPHSNKHVSRSSEDRYAGKSVNEGDSLV</sequence>
<dbReference type="Pfam" id="PF20153">
    <property type="entry name" value="DUF6535"/>
    <property type="match status" value="1"/>
</dbReference>
<keyword evidence="2" id="KW-1133">Transmembrane helix</keyword>
<name>A0A0W0EWX7_MONRR</name>
<feature type="transmembrane region" description="Helical" evidence="2">
    <location>
        <begin position="206"/>
        <end position="224"/>
    </location>
</feature>
<organism evidence="4 5">
    <name type="scientific">Moniliophthora roreri</name>
    <name type="common">Frosty pod rot fungus</name>
    <name type="synonym">Monilia roreri</name>
    <dbReference type="NCBI Taxonomy" id="221103"/>
    <lineage>
        <taxon>Eukaryota</taxon>
        <taxon>Fungi</taxon>
        <taxon>Dikarya</taxon>
        <taxon>Basidiomycota</taxon>
        <taxon>Agaricomycotina</taxon>
        <taxon>Agaricomycetes</taxon>
        <taxon>Agaricomycetidae</taxon>
        <taxon>Agaricales</taxon>
        <taxon>Marasmiineae</taxon>
        <taxon>Marasmiaceae</taxon>
        <taxon>Moniliophthora</taxon>
    </lineage>
</organism>
<dbReference type="InterPro" id="IPR045338">
    <property type="entry name" value="DUF6535"/>
</dbReference>
<keyword evidence="2" id="KW-0472">Membrane</keyword>